<dbReference type="STRING" id="1111735.GCA_000428045_02839"/>
<comment type="caution">
    <text evidence="4">The sequence shown here is derived from an EMBL/GenBank/DDBJ whole genome shotgun (WGS) entry which is preliminary data.</text>
</comment>
<evidence type="ECO:0000256" key="2">
    <source>
        <dbReference type="ARBA" id="ARBA00037999"/>
    </source>
</evidence>
<dbReference type="AlphaFoldDB" id="A0A2N6D038"/>
<dbReference type="InterPro" id="IPR015421">
    <property type="entry name" value="PyrdxlP-dep_Trfase_major"/>
</dbReference>
<dbReference type="EMBL" id="PKUN01000002">
    <property type="protein sequence ID" value="PLX63034.1"/>
    <property type="molecule type" value="Genomic_DNA"/>
</dbReference>
<evidence type="ECO:0000313" key="4">
    <source>
        <dbReference type="EMBL" id="PLX63034.1"/>
    </source>
</evidence>
<dbReference type="Gene3D" id="3.90.1150.10">
    <property type="entry name" value="Aspartate Aminotransferase, domain 1"/>
    <property type="match status" value="1"/>
</dbReference>
<proteinExistence type="inferred from homology"/>
<comment type="similarity">
    <text evidence="2 3">Belongs to the DegT/DnrJ/EryC1 family.</text>
</comment>
<name>A0A2N6D038_9GAMM</name>
<evidence type="ECO:0008006" key="6">
    <source>
        <dbReference type="Google" id="ProtNLM"/>
    </source>
</evidence>
<evidence type="ECO:0000256" key="3">
    <source>
        <dbReference type="RuleBase" id="RU004508"/>
    </source>
</evidence>
<keyword evidence="1 3" id="KW-0663">Pyridoxal phosphate</keyword>
<protein>
    <recommendedName>
        <fullName evidence="6">DegT/DnrJ/EryC1/StrS aminotransferase family protein</fullName>
    </recommendedName>
</protein>
<gene>
    <name evidence="4" type="ORF">C0630_02400</name>
</gene>
<dbReference type="PANTHER" id="PTHR30244">
    <property type="entry name" value="TRANSAMINASE"/>
    <property type="match status" value="1"/>
</dbReference>
<dbReference type="RefSeq" id="WP_273437607.1">
    <property type="nucleotide sequence ID" value="NZ_PKUN01000002.1"/>
</dbReference>
<dbReference type="GO" id="GO:0000271">
    <property type="term" value="P:polysaccharide biosynthetic process"/>
    <property type="evidence" value="ECO:0007669"/>
    <property type="project" value="TreeGrafter"/>
</dbReference>
<dbReference type="PANTHER" id="PTHR30244:SF34">
    <property type="entry name" value="DTDP-4-AMINO-4,6-DIDEOXYGALACTOSE TRANSAMINASE"/>
    <property type="match status" value="1"/>
</dbReference>
<dbReference type="Gene3D" id="3.40.640.10">
    <property type="entry name" value="Type I PLP-dependent aspartate aminotransferase-like (Major domain)"/>
    <property type="match status" value="1"/>
</dbReference>
<dbReference type="GO" id="GO:0008483">
    <property type="term" value="F:transaminase activity"/>
    <property type="evidence" value="ECO:0007669"/>
    <property type="project" value="TreeGrafter"/>
</dbReference>
<sequence>MEVESNIGVSLSSSEPVNTIIPGSVPLSLGSFLGGRSKKPSILDSQRVVYLTSGRMAIAQALMLNRICEGDEVLVPAYHCSSMIAPVKHSGAKSVFYRILPDMIIDLEDIEQKLNDKTRLLLVAHYFGFPQPINALQKLCTDKGIVLLEDCAHALFSNYQGKPLGSFGDYAAGSLMKFFPVNDGGVLTANTAHNLQVQTEPGGREFELRCALNTLEKSFIYNRLKTLELLLWIPLKIKNLLWRWLKSQRGESHAERSPAASDGGFDFQPRWINTRISAFSLRISRMVSTNRIIDRRSSNYRWLSNALADIPNFRRLHPELPEGVVPYIFPIIIDQVDPAFINLRRMGVPLLRWEFLDEEVDSNTCKNSHYYSRHLVQIPCHQELHQAELEWMVDNIRHELSRHNQTG</sequence>
<accession>A0A2N6D038</accession>
<reference evidence="4 5" key="1">
    <citation type="submission" date="2017-11" db="EMBL/GenBank/DDBJ databases">
        <title>Genome-resolved metagenomics identifies genetic mobility, metabolic interactions, and unexpected diversity in perchlorate-reducing communities.</title>
        <authorList>
            <person name="Barnum T.P."/>
            <person name="Figueroa I.A."/>
            <person name="Carlstrom C.I."/>
            <person name="Lucas L.N."/>
            <person name="Engelbrektson A.L."/>
            <person name="Coates J.D."/>
        </authorList>
    </citation>
    <scope>NUCLEOTIDE SEQUENCE [LARGE SCALE GENOMIC DNA]</scope>
    <source>
        <strain evidence="4">BM301</strain>
    </source>
</reference>
<evidence type="ECO:0000313" key="5">
    <source>
        <dbReference type="Proteomes" id="UP000235015"/>
    </source>
</evidence>
<dbReference type="InterPro" id="IPR015424">
    <property type="entry name" value="PyrdxlP-dep_Trfase"/>
</dbReference>
<dbReference type="Proteomes" id="UP000235015">
    <property type="component" value="Unassembled WGS sequence"/>
</dbReference>
<evidence type="ECO:0000256" key="1">
    <source>
        <dbReference type="ARBA" id="ARBA00022898"/>
    </source>
</evidence>
<organism evidence="4 5">
    <name type="scientific">Sedimenticola selenatireducens</name>
    <dbReference type="NCBI Taxonomy" id="191960"/>
    <lineage>
        <taxon>Bacteria</taxon>
        <taxon>Pseudomonadati</taxon>
        <taxon>Pseudomonadota</taxon>
        <taxon>Gammaproteobacteria</taxon>
        <taxon>Chromatiales</taxon>
        <taxon>Sedimenticolaceae</taxon>
        <taxon>Sedimenticola</taxon>
    </lineage>
</organism>
<dbReference type="InterPro" id="IPR000653">
    <property type="entry name" value="DegT/StrS_aminotransferase"/>
</dbReference>
<dbReference type="Pfam" id="PF01041">
    <property type="entry name" value="DegT_DnrJ_EryC1"/>
    <property type="match status" value="1"/>
</dbReference>
<dbReference type="SUPFAM" id="SSF53383">
    <property type="entry name" value="PLP-dependent transferases"/>
    <property type="match status" value="1"/>
</dbReference>
<dbReference type="InterPro" id="IPR015422">
    <property type="entry name" value="PyrdxlP-dep_Trfase_small"/>
</dbReference>
<dbReference type="GO" id="GO:0030170">
    <property type="term" value="F:pyridoxal phosphate binding"/>
    <property type="evidence" value="ECO:0007669"/>
    <property type="project" value="TreeGrafter"/>
</dbReference>